<dbReference type="PANTHER" id="PTHR23028">
    <property type="entry name" value="ACETYLTRANSFERASE"/>
    <property type="match status" value="1"/>
</dbReference>
<feature type="transmembrane region" description="Helical" evidence="1">
    <location>
        <begin position="238"/>
        <end position="254"/>
    </location>
</feature>
<feature type="transmembrane region" description="Helical" evidence="1">
    <location>
        <begin position="266"/>
        <end position="284"/>
    </location>
</feature>
<proteinExistence type="predicted"/>
<feature type="transmembrane region" description="Helical" evidence="1">
    <location>
        <begin position="208"/>
        <end position="226"/>
    </location>
</feature>
<keyword evidence="4" id="KW-1185">Reference proteome</keyword>
<dbReference type="Proteomes" id="UP001211872">
    <property type="component" value="Chromosome"/>
</dbReference>
<evidence type="ECO:0000259" key="2">
    <source>
        <dbReference type="Pfam" id="PF01757"/>
    </source>
</evidence>
<feature type="transmembrane region" description="Helical" evidence="1">
    <location>
        <begin position="178"/>
        <end position="196"/>
    </location>
</feature>
<dbReference type="EMBL" id="CP115396">
    <property type="protein sequence ID" value="WBO85977.1"/>
    <property type="molecule type" value="Genomic_DNA"/>
</dbReference>
<dbReference type="InterPro" id="IPR002656">
    <property type="entry name" value="Acyl_transf_3_dom"/>
</dbReference>
<dbReference type="RefSeq" id="WP_270128578.1">
    <property type="nucleotide sequence ID" value="NZ_CP115396.1"/>
</dbReference>
<dbReference type="InterPro" id="IPR050879">
    <property type="entry name" value="Acyltransferase_3"/>
</dbReference>
<feature type="transmembrane region" description="Helical" evidence="1">
    <location>
        <begin position="119"/>
        <end position="139"/>
    </location>
</feature>
<feature type="transmembrane region" description="Helical" evidence="1">
    <location>
        <begin position="89"/>
        <end position="107"/>
    </location>
</feature>
<evidence type="ECO:0000313" key="4">
    <source>
        <dbReference type="Proteomes" id="UP001211872"/>
    </source>
</evidence>
<keyword evidence="3" id="KW-0808">Transferase</keyword>
<reference evidence="3 4" key="1">
    <citation type="journal article" date="2011" name="Int. J. Syst. Evol. Microbiol.">
        <title>Hymenobacter yonginensis sp. nov., isolated from a mesotrophic artificial lake.</title>
        <authorList>
            <person name="Joung Y."/>
            <person name="Cho S.H."/>
            <person name="Kim H."/>
            <person name="Kim S.B."/>
            <person name="Joh K."/>
        </authorList>
    </citation>
    <scope>NUCLEOTIDE SEQUENCE [LARGE SCALE GENOMIC DNA]</scope>
    <source>
        <strain evidence="3 4">KCTC 22745</strain>
    </source>
</reference>
<keyword evidence="1" id="KW-0472">Membrane</keyword>
<dbReference type="PANTHER" id="PTHR23028:SF134">
    <property type="entry name" value="PUTATIVE (AFU_ORTHOLOGUE AFUA_4G08520)-RELATED"/>
    <property type="match status" value="1"/>
</dbReference>
<sequence>MPAANNTPASLPLPSQHFAVLDGLRGIAALAVVVYHFMEIVVPDYEHLFIAHAYLAVDFFFCLSGFVMACAYDTRLEKIGIGAFLWRRLIRLHPLVLVGSLLGLLTFRLDPFSDVYAAYAGRAWQVFLASCLLIPFPVMPERTFNLFPLNAPTWSLFWEYLANIVYTLVLVRVRPRLLYVLTLLAAAVLIYQATLVPNLSIGWDRNTFWGGAVRVSYSFLMGLVLYRARWILSNRLGFVGVGLLLLAGLLFPYRSNLTGLTDSLTVLVYFPLLVALGAGTHLAPRLAKACHWLGELSYPLYMVHYPFVWVFLSYVATQKPPMSTLAWLVPTATLALVGLAYLLLVTVDAPLRRYLSKRQALTKAG</sequence>
<feature type="transmembrane region" description="Helical" evidence="1">
    <location>
        <begin position="296"/>
        <end position="315"/>
    </location>
</feature>
<protein>
    <submittedName>
        <fullName evidence="3">Acyltransferase</fullName>
    </submittedName>
</protein>
<dbReference type="GO" id="GO:0016746">
    <property type="term" value="F:acyltransferase activity"/>
    <property type="evidence" value="ECO:0007669"/>
    <property type="project" value="UniProtKB-KW"/>
</dbReference>
<evidence type="ECO:0000256" key="1">
    <source>
        <dbReference type="SAM" id="Phobius"/>
    </source>
</evidence>
<gene>
    <name evidence="3" type="ORF">O9Z63_06920</name>
</gene>
<accession>A0ABY7PSU6</accession>
<feature type="transmembrane region" description="Helical" evidence="1">
    <location>
        <begin position="18"/>
        <end position="37"/>
    </location>
</feature>
<organism evidence="3 4">
    <name type="scientific">Hymenobacter yonginensis</name>
    <dbReference type="NCBI Taxonomy" id="748197"/>
    <lineage>
        <taxon>Bacteria</taxon>
        <taxon>Pseudomonadati</taxon>
        <taxon>Bacteroidota</taxon>
        <taxon>Cytophagia</taxon>
        <taxon>Cytophagales</taxon>
        <taxon>Hymenobacteraceae</taxon>
        <taxon>Hymenobacter</taxon>
    </lineage>
</organism>
<dbReference type="Pfam" id="PF01757">
    <property type="entry name" value="Acyl_transf_3"/>
    <property type="match status" value="1"/>
</dbReference>
<evidence type="ECO:0000313" key="3">
    <source>
        <dbReference type="EMBL" id="WBO85977.1"/>
    </source>
</evidence>
<feature type="transmembrane region" description="Helical" evidence="1">
    <location>
        <begin position="327"/>
        <end position="347"/>
    </location>
</feature>
<keyword evidence="1" id="KW-0812">Transmembrane</keyword>
<name>A0ABY7PSU6_9BACT</name>
<keyword evidence="3" id="KW-0012">Acyltransferase</keyword>
<feature type="transmembrane region" description="Helical" evidence="1">
    <location>
        <begin position="49"/>
        <end position="69"/>
    </location>
</feature>
<feature type="domain" description="Acyltransferase 3" evidence="2">
    <location>
        <begin position="21"/>
        <end position="343"/>
    </location>
</feature>
<feature type="transmembrane region" description="Helical" evidence="1">
    <location>
        <begin position="151"/>
        <end position="171"/>
    </location>
</feature>
<keyword evidence="1" id="KW-1133">Transmembrane helix</keyword>